<feature type="compositionally biased region" description="Low complexity" evidence="1">
    <location>
        <begin position="330"/>
        <end position="339"/>
    </location>
</feature>
<accession>A0A1S1KC64</accession>
<evidence type="ECO:0000313" key="3">
    <source>
        <dbReference type="Proteomes" id="UP000179636"/>
    </source>
</evidence>
<dbReference type="EMBL" id="MLHV01000006">
    <property type="protein sequence ID" value="OHU01574.1"/>
    <property type="molecule type" value="Genomic_DNA"/>
</dbReference>
<comment type="caution">
    <text evidence="2">The sequence shown here is derived from an EMBL/GenBank/DDBJ whole genome shotgun (WGS) entry which is preliminary data.</text>
</comment>
<feature type="compositionally biased region" description="Basic and acidic residues" evidence="1">
    <location>
        <begin position="274"/>
        <end position="288"/>
    </location>
</feature>
<evidence type="ECO:0000256" key="1">
    <source>
        <dbReference type="SAM" id="MobiDB-lite"/>
    </source>
</evidence>
<name>A0A1S1KC64_9MYCO</name>
<feature type="region of interest" description="Disordered" evidence="1">
    <location>
        <begin position="384"/>
        <end position="407"/>
    </location>
</feature>
<feature type="compositionally biased region" description="Basic and acidic residues" evidence="1">
    <location>
        <begin position="235"/>
        <end position="251"/>
    </location>
</feature>
<proteinExistence type="predicted"/>
<keyword evidence="3" id="KW-1185">Reference proteome</keyword>
<dbReference type="Proteomes" id="UP000179636">
    <property type="component" value="Unassembled WGS sequence"/>
</dbReference>
<feature type="region of interest" description="Disordered" evidence="1">
    <location>
        <begin position="490"/>
        <end position="527"/>
    </location>
</feature>
<organism evidence="2 3">
    <name type="scientific">Mycobacterium syngnathidarum</name>
    <dbReference type="NCBI Taxonomy" id="1908205"/>
    <lineage>
        <taxon>Bacteria</taxon>
        <taxon>Bacillati</taxon>
        <taxon>Actinomycetota</taxon>
        <taxon>Actinomycetes</taxon>
        <taxon>Mycobacteriales</taxon>
        <taxon>Mycobacteriaceae</taxon>
        <taxon>Mycobacterium</taxon>
    </lineage>
</organism>
<sequence length="648" mass="67914">MSPAVAAAPLPTKAEIENWDTSYLDTAATSWRSAATASEDAFDQHRHNIDAPGGTTWTGDGKDAALDRVTNDIGVVGRQSGVLREAAGLAENGAHDIKAAKDKALQAITAAVDDGFRVDEDLSVTDGRRYDINTVADRNRAAAEHAEDISWAAQQLVQADQLVGNRLEAKAADLEGIRFEGEGEGEGQDSPSSHVQLVDNKVVQDKPDEDRMGYPDGKPAEQATGQVGPFAVPKSVEDAAKKSGLKPDEKPPAPATDDGGLGDLLGANDPPAAKPEDAHADKPGEEKPPVLPPALSQLPKPPEPGAIDRQAAKVEAARQALNSAQAKMDAAAGQNVVQGAGAGPSRSDTDSLSQAVFDARAELTEQTRALNELNYASAATGGPTAPVAPLPENANVQAFPPPPSEAAKAAEGLSQFSHDLNKVSLGMVPDVAQDIETYSNWGQASGEERTQAVLDSAGMVPLPFGKPLFEGLEHGLDLFSGGAHHLDDLPIHADTPSAPHSHVDAPDVPSDTPIPVDHGPPGDAGGGNLPHIEINMKEGWSDFQQSQMQDKIDRFNSTIDDQGFNQVPPVPRDPAVRQEFLNSLGLDRVPPGFHVDHTRDLQAGGLDAVENMGLLEGSVNTSFGSQLNKGMNQFPPGTAFGGVRLPDP</sequence>
<feature type="compositionally biased region" description="Basic and acidic residues" evidence="1">
    <location>
        <begin position="204"/>
        <end position="213"/>
    </location>
</feature>
<dbReference type="RefSeq" id="WP_070944442.1">
    <property type="nucleotide sequence ID" value="NZ_MLHV01000006.1"/>
</dbReference>
<dbReference type="AlphaFoldDB" id="A0A1S1KC64"/>
<gene>
    <name evidence="2" type="ORF">BKG61_08675</name>
</gene>
<protein>
    <submittedName>
        <fullName evidence="2">Uncharacterized protein</fullName>
    </submittedName>
</protein>
<evidence type="ECO:0000313" key="2">
    <source>
        <dbReference type="EMBL" id="OHU01574.1"/>
    </source>
</evidence>
<feature type="region of interest" description="Disordered" evidence="1">
    <location>
        <begin position="204"/>
        <end position="352"/>
    </location>
</feature>
<reference evidence="2 3" key="1">
    <citation type="submission" date="2016-10" db="EMBL/GenBank/DDBJ databases">
        <title>Evaluation of Human, Animal and Environmental Mycobacterium chelonae Isolates by Core Genome Phylogenomic Analysis, Targeted Gene Comparison, and Anti-microbial Susceptibility Patterns: A Tale of Mistaken Identities.</title>
        <authorList>
            <person name="Fogelson S.B."/>
            <person name="Camus A.C."/>
            <person name="Lorenz W."/>
            <person name="Vasireddy R."/>
            <person name="Vasireddy S."/>
            <person name="Smith T."/>
            <person name="Brown-Elliott B.A."/>
            <person name="Wallace R.J.Jr."/>
            <person name="Hasan N.A."/>
            <person name="Reischl U."/>
            <person name="Sanchez S."/>
        </authorList>
    </citation>
    <scope>NUCLEOTIDE SEQUENCE [LARGE SCALE GENOMIC DNA]</scope>
    <source>
        <strain evidence="2 3">24999</strain>
    </source>
</reference>